<dbReference type="InterPro" id="IPR011701">
    <property type="entry name" value="MFS"/>
</dbReference>
<feature type="transmembrane region" description="Helical" evidence="6">
    <location>
        <begin position="195"/>
        <end position="219"/>
    </location>
</feature>
<evidence type="ECO:0000313" key="8">
    <source>
        <dbReference type="EMBL" id="KAF1920270.1"/>
    </source>
</evidence>
<dbReference type="InterPro" id="IPR020846">
    <property type="entry name" value="MFS_dom"/>
</dbReference>
<dbReference type="Pfam" id="PF07690">
    <property type="entry name" value="MFS_1"/>
    <property type="match status" value="1"/>
</dbReference>
<dbReference type="GO" id="GO:0022857">
    <property type="term" value="F:transmembrane transporter activity"/>
    <property type="evidence" value="ECO:0007669"/>
    <property type="project" value="InterPro"/>
</dbReference>
<feature type="transmembrane region" description="Helical" evidence="6">
    <location>
        <begin position="262"/>
        <end position="281"/>
    </location>
</feature>
<keyword evidence="9" id="KW-1185">Reference proteome</keyword>
<evidence type="ECO:0000256" key="1">
    <source>
        <dbReference type="ARBA" id="ARBA00004141"/>
    </source>
</evidence>
<dbReference type="PANTHER" id="PTHR23502:SF47">
    <property type="entry name" value="MAJOR FACILITATOR SUPERFAMILY (MFS) PROFILE DOMAIN-CONTAINING PROTEIN-RELATED"/>
    <property type="match status" value="1"/>
</dbReference>
<keyword evidence="4 6" id="KW-0472">Membrane</keyword>
<feature type="transmembrane region" description="Helical" evidence="6">
    <location>
        <begin position="443"/>
        <end position="467"/>
    </location>
</feature>
<dbReference type="AlphaFoldDB" id="A0A6A5QZI1"/>
<evidence type="ECO:0000256" key="2">
    <source>
        <dbReference type="ARBA" id="ARBA00022692"/>
    </source>
</evidence>
<feature type="domain" description="Major facilitator superfamily (MFS) profile" evidence="7">
    <location>
        <begin position="103"/>
        <end position="561"/>
    </location>
</feature>
<dbReference type="EMBL" id="ML979132">
    <property type="protein sequence ID" value="KAF1920270.1"/>
    <property type="molecule type" value="Genomic_DNA"/>
</dbReference>
<feature type="transmembrane region" description="Helical" evidence="6">
    <location>
        <begin position="508"/>
        <end position="530"/>
    </location>
</feature>
<evidence type="ECO:0000256" key="4">
    <source>
        <dbReference type="ARBA" id="ARBA00023136"/>
    </source>
</evidence>
<dbReference type="GO" id="GO:0005886">
    <property type="term" value="C:plasma membrane"/>
    <property type="evidence" value="ECO:0007669"/>
    <property type="project" value="TreeGrafter"/>
</dbReference>
<evidence type="ECO:0000259" key="7">
    <source>
        <dbReference type="PROSITE" id="PS50850"/>
    </source>
</evidence>
<dbReference type="Proteomes" id="UP000800096">
    <property type="component" value="Unassembled WGS sequence"/>
</dbReference>
<feature type="transmembrane region" description="Helical" evidence="6">
    <location>
        <begin position="401"/>
        <end position="423"/>
    </location>
</feature>
<feature type="transmembrane region" description="Helical" evidence="6">
    <location>
        <begin position="103"/>
        <end position="125"/>
    </location>
</feature>
<feature type="transmembrane region" description="Helical" evidence="6">
    <location>
        <begin position="231"/>
        <end position="250"/>
    </location>
</feature>
<evidence type="ECO:0000256" key="6">
    <source>
        <dbReference type="SAM" id="Phobius"/>
    </source>
</evidence>
<feature type="transmembrane region" description="Helical" evidence="6">
    <location>
        <begin position="542"/>
        <end position="560"/>
    </location>
</feature>
<feature type="transmembrane region" description="Helical" evidence="6">
    <location>
        <begin position="355"/>
        <end position="381"/>
    </location>
</feature>
<evidence type="ECO:0000313" key="9">
    <source>
        <dbReference type="Proteomes" id="UP000800096"/>
    </source>
</evidence>
<dbReference type="InterPro" id="IPR036259">
    <property type="entry name" value="MFS_trans_sf"/>
</dbReference>
<reference evidence="8" key="1">
    <citation type="journal article" date="2020" name="Stud. Mycol.">
        <title>101 Dothideomycetes genomes: a test case for predicting lifestyles and emergence of pathogens.</title>
        <authorList>
            <person name="Haridas S."/>
            <person name="Albert R."/>
            <person name="Binder M."/>
            <person name="Bloem J."/>
            <person name="Labutti K."/>
            <person name="Salamov A."/>
            <person name="Andreopoulos B."/>
            <person name="Baker S."/>
            <person name="Barry K."/>
            <person name="Bills G."/>
            <person name="Bluhm B."/>
            <person name="Cannon C."/>
            <person name="Castanera R."/>
            <person name="Culley D."/>
            <person name="Daum C."/>
            <person name="Ezra D."/>
            <person name="Gonzalez J."/>
            <person name="Henrissat B."/>
            <person name="Kuo A."/>
            <person name="Liang C."/>
            <person name="Lipzen A."/>
            <person name="Lutzoni F."/>
            <person name="Magnuson J."/>
            <person name="Mondo S."/>
            <person name="Nolan M."/>
            <person name="Ohm R."/>
            <person name="Pangilinan J."/>
            <person name="Park H.-J."/>
            <person name="Ramirez L."/>
            <person name="Alfaro M."/>
            <person name="Sun H."/>
            <person name="Tritt A."/>
            <person name="Yoshinaga Y."/>
            <person name="Zwiers L.-H."/>
            <person name="Turgeon B."/>
            <person name="Goodwin S."/>
            <person name="Spatafora J."/>
            <person name="Crous P."/>
            <person name="Grigoriev I."/>
        </authorList>
    </citation>
    <scope>NUCLEOTIDE SEQUENCE</scope>
    <source>
        <strain evidence="8">HMLAC05119</strain>
    </source>
</reference>
<dbReference type="PANTHER" id="PTHR23502">
    <property type="entry name" value="MAJOR FACILITATOR SUPERFAMILY"/>
    <property type="match status" value="1"/>
</dbReference>
<evidence type="ECO:0000256" key="3">
    <source>
        <dbReference type="ARBA" id="ARBA00022989"/>
    </source>
</evidence>
<gene>
    <name evidence="8" type="ORF">BDU57DRAFT_591459</name>
</gene>
<dbReference type="Gene3D" id="1.20.1250.20">
    <property type="entry name" value="MFS general substrate transporter like domains"/>
    <property type="match status" value="1"/>
</dbReference>
<keyword evidence="2 6" id="KW-0812">Transmembrane</keyword>
<dbReference type="PROSITE" id="PS50850">
    <property type="entry name" value="MFS"/>
    <property type="match status" value="1"/>
</dbReference>
<dbReference type="SUPFAM" id="SSF103473">
    <property type="entry name" value="MFS general substrate transporter"/>
    <property type="match status" value="1"/>
</dbReference>
<evidence type="ECO:0000256" key="5">
    <source>
        <dbReference type="SAM" id="MobiDB-lite"/>
    </source>
</evidence>
<feature type="transmembrane region" description="Helical" evidence="6">
    <location>
        <begin position="145"/>
        <end position="165"/>
    </location>
</feature>
<accession>A0A6A5QZI1</accession>
<feature type="region of interest" description="Disordered" evidence="5">
    <location>
        <begin position="15"/>
        <end position="52"/>
    </location>
</feature>
<comment type="subcellular location">
    <subcellularLocation>
        <location evidence="1">Membrane</location>
        <topology evidence="1">Multi-pass membrane protein</topology>
    </subcellularLocation>
</comment>
<name>A0A6A5QZI1_AMPQU</name>
<organism evidence="8 9">
    <name type="scientific">Ampelomyces quisqualis</name>
    <name type="common">Powdery mildew agent</name>
    <dbReference type="NCBI Taxonomy" id="50730"/>
    <lineage>
        <taxon>Eukaryota</taxon>
        <taxon>Fungi</taxon>
        <taxon>Dikarya</taxon>
        <taxon>Ascomycota</taxon>
        <taxon>Pezizomycotina</taxon>
        <taxon>Dothideomycetes</taxon>
        <taxon>Pleosporomycetidae</taxon>
        <taxon>Pleosporales</taxon>
        <taxon>Pleosporineae</taxon>
        <taxon>Phaeosphaeriaceae</taxon>
        <taxon>Ampelomyces</taxon>
    </lineage>
</organism>
<sequence length="582" mass="63191">MDDLSIRRMYPEDKLTQSQLATPLSGPRVATSSTNVKNHGDDLSPNLSGRFSPTAAQRRKHESYTLTGSVFLIASNGETLKLPAPSSSPADPLSWGRWKRAGVFLTVTLFSIVSLVVAQTVGLFLRVISRDLGIDNIAPWHMEALVTAPTLFMAIGAVVWIPLTIGIGRRPVFLLASITIFLATLGASYAQNFQQLLACVSFLGLGEGFALSAALLIVIDMTFIHERPSAIAFLWSVVGLFGTGFVAIVPCASDHGQHWRPYYRYWSIPAAVSVVLVFFFFPETYFKRPAVAFDGLIVLQSATEKLTVFKDVEPCSGIYRDLPDLPTHIGFLGRFNVWRSPFASWTSMGRCYPQIALCFINPLIFWIFVAVALNYTGMMFIGSSYSRILGEAPYNLSSQALALISIASGLGGLIAYPVGVLPVQYILNHLAKRNHGVREAEHYLVGLILPVVTGAASSLIYGVAVHYSLHLGVYYLANGLNGFSWVTIAITTTMWVTEAFPRWAAPALAALSGGGFLVSFGLGFASAPWIDAHGFKLVGIELAVLQIVSGLVAVPIAFWGKSARQAMHGRWADERGGALRPL</sequence>
<feature type="transmembrane region" description="Helical" evidence="6">
    <location>
        <begin position="172"/>
        <end position="189"/>
    </location>
</feature>
<dbReference type="OrthoDB" id="268400at2759"/>
<proteinExistence type="predicted"/>
<feature type="transmembrane region" description="Helical" evidence="6">
    <location>
        <begin position="473"/>
        <end position="496"/>
    </location>
</feature>
<keyword evidence="3 6" id="KW-1133">Transmembrane helix</keyword>
<protein>
    <submittedName>
        <fullName evidence="8">Major facilitator superfamily domain-containing protein</fullName>
    </submittedName>
</protein>